<dbReference type="Pfam" id="PF24541">
    <property type="entry name" value="Thioredox_PDIA6_C"/>
    <property type="match status" value="1"/>
</dbReference>
<dbReference type="OrthoDB" id="10264505at2759"/>
<feature type="compositionally biased region" description="Low complexity" evidence="7">
    <location>
        <begin position="486"/>
        <end position="501"/>
    </location>
</feature>
<evidence type="ECO:0000256" key="2">
    <source>
        <dbReference type="ARBA" id="ARBA00004319"/>
    </source>
</evidence>
<dbReference type="PRINTS" id="PR00421">
    <property type="entry name" value="THIOREDOXIN"/>
</dbReference>
<comment type="subcellular location">
    <subcellularLocation>
        <location evidence="2">Endoplasmic reticulum lumen</location>
    </subcellularLocation>
</comment>
<dbReference type="GO" id="GO:0034976">
    <property type="term" value="P:response to endoplasmic reticulum stress"/>
    <property type="evidence" value="ECO:0007669"/>
    <property type="project" value="TreeGrafter"/>
</dbReference>
<dbReference type="Proteomes" id="UP000275385">
    <property type="component" value="Unassembled WGS sequence"/>
</dbReference>
<dbReference type="InterPro" id="IPR017937">
    <property type="entry name" value="Thioredoxin_CS"/>
</dbReference>
<dbReference type="EC" id="5.3.4.1" evidence="3"/>
<evidence type="ECO:0000259" key="9">
    <source>
        <dbReference type="PROSITE" id="PS51352"/>
    </source>
</evidence>
<feature type="chain" id="PRO_5018965575" description="protein disulfide-isomerase" evidence="8">
    <location>
        <begin position="23"/>
        <end position="509"/>
    </location>
</feature>
<gene>
    <name evidence="10" type="ORF">DL546_002462</name>
</gene>
<dbReference type="CDD" id="cd03002">
    <property type="entry name" value="PDI_a_MPD1_like"/>
    <property type="match status" value="1"/>
</dbReference>
<keyword evidence="6" id="KW-0676">Redox-active center</keyword>
<comment type="caution">
    <text evidence="10">The sequence shown here is derived from an EMBL/GenBank/DDBJ whole genome shotgun (WGS) entry which is preliminary data.</text>
</comment>
<evidence type="ECO:0000256" key="7">
    <source>
        <dbReference type="SAM" id="MobiDB-lite"/>
    </source>
</evidence>
<dbReference type="GO" id="GO:0003756">
    <property type="term" value="F:protein disulfide isomerase activity"/>
    <property type="evidence" value="ECO:0007669"/>
    <property type="project" value="UniProtKB-EC"/>
</dbReference>
<dbReference type="PANTHER" id="PTHR45815">
    <property type="entry name" value="PROTEIN DISULFIDE-ISOMERASE A6"/>
    <property type="match status" value="1"/>
</dbReference>
<protein>
    <recommendedName>
        <fullName evidence="3">protein disulfide-isomerase</fullName>
        <ecNumber evidence="3">5.3.4.1</ecNumber>
    </recommendedName>
</protein>
<feature type="compositionally biased region" description="Low complexity" evidence="7">
    <location>
        <begin position="265"/>
        <end position="281"/>
    </location>
</feature>
<feature type="signal peptide" evidence="8">
    <location>
        <begin position="1"/>
        <end position="22"/>
    </location>
</feature>
<accession>A0A420YK43</accession>
<dbReference type="InterPro" id="IPR036249">
    <property type="entry name" value="Thioredoxin-like_sf"/>
</dbReference>
<evidence type="ECO:0000313" key="10">
    <source>
        <dbReference type="EMBL" id="RKU48215.1"/>
    </source>
</evidence>
<dbReference type="STRING" id="177199.A0A420YK43"/>
<dbReference type="InterPro" id="IPR057305">
    <property type="entry name" value="Thioredox_PDIA6_C"/>
</dbReference>
<organism evidence="10 11">
    <name type="scientific">Coniochaeta pulveracea</name>
    <dbReference type="NCBI Taxonomy" id="177199"/>
    <lineage>
        <taxon>Eukaryota</taxon>
        <taxon>Fungi</taxon>
        <taxon>Dikarya</taxon>
        <taxon>Ascomycota</taxon>
        <taxon>Pezizomycotina</taxon>
        <taxon>Sordariomycetes</taxon>
        <taxon>Sordariomycetidae</taxon>
        <taxon>Coniochaetales</taxon>
        <taxon>Coniochaetaceae</taxon>
        <taxon>Coniochaeta</taxon>
    </lineage>
</organism>
<feature type="region of interest" description="Disordered" evidence="7">
    <location>
        <begin position="441"/>
        <end position="509"/>
    </location>
</feature>
<proteinExistence type="predicted"/>
<evidence type="ECO:0000313" key="11">
    <source>
        <dbReference type="Proteomes" id="UP000275385"/>
    </source>
</evidence>
<feature type="compositionally biased region" description="Low complexity" evidence="7">
    <location>
        <begin position="443"/>
        <end position="459"/>
    </location>
</feature>
<sequence>MHHSSLCAVAVALLAAIPGTQAGFYSAKSPVLQVDAKSYDRLIAKSNHSAILEFYAPWCGHCQNLKPAYEKAAKNLAGIAKVAAIDCDDDANKQFCGSMGVKGFPTLKIVRPRKGGGRPTVEDYNGQRTAAAIVEAVVGSMNNHVKKVTDKDIDNFLKEKNDTAKAILFTDKGTTSALMKSLAVDFLDVITVGQVRNKETKAVELFGIEKFPTLVLLPGGDKEAVVYDGTLKKEGIVKFLSQAGEPNPDPAPVKEKAKKAKKSFSTKAKSAQSKTTSSEDSSATEEAAEEAPTRAQPVIVETALPIPAIDRPEKLTKECLTAKSKTCFLAFVPSTHGKNAKEALISLSELAFKHSSHGVSRLPIYEVAKENEAATGLMKALDLSGEVEIIAINARRGWWRRYEGSDFGHKSLEAWMDAIRLGEGAKSKLPEGLVAIPLEEPSAQSTAEATPEATPQETPEPTPEASEEPAPEIVTPEPQETDAKPTESTATEPTEPTPQAETETEHDEL</sequence>
<dbReference type="SUPFAM" id="SSF52833">
    <property type="entry name" value="Thioredoxin-like"/>
    <property type="match status" value="2"/>
</dbReference>
<evidence type="ECO:0000256" key="4">
    <source>
        <dbReference type="ARBA" id="ARBA00023157"/>
    </source>
</evidence>
<dbReference type="AlphaFoldDB" id="A0A420YK43"/>
<keyword evidence="8" id="KW-0732">Signal</keyword>
<dbReference type="PROSITE" id="PS00194">
    <property type="entry name" value="THIOREDOXIN_1"/>
    <property type="match status" value="1"/>
</dbReference>
<dbReference type="PROSITE" id="PS51352">
    <property type="entry name" value="THIOREDOXIN_2"/>
    <property type="match status" value="1"/>
</dbReference>
<dbReference type="PANTHER" id="PTHR45815:SF3">
    <property type="entry name" value="PROTEIN DISULFIDE-ISOMERASE A6"/>
    <property type="match status" value="1"/>
</dbReference>
<keyword evidence="11" id="KW-1185">Reference proteome</keyword>
<evidence type="ECO:0000256" key="5">
    <source>
        <dbReference type="ARBA" id="ARBA00023235"/>
    </source>
</evidence>
<evidence type="ECO:0000256" key="3">
    <source>
        <dbReference type="ARBA" id="ARBA00012723"/>
    </source>
</evidence>
<feature type="region of interest" description="Disordered" evidence="7">
    <location>
        <begin position="242"/>
        <end position="296"/>
    </location>
</feature>
<evidence type="ECO:0000256" key="6">
    <source>
        <dbReference type="ARBA" id="ARBA00023284"/>
    </source>
</evidence>
<keyword evidence="4" id="KW-1015">Disulfide bond</keyword>
<feature type="domain" description="Thioredoxin" evidence="9">
    <location>
        <begin position="11"/>
        <end position="143"/>
    </location>
</feature>
<comment type="catalytic activity">
    <reaction evidence="1">
        <text>Catalyzes the rearrangement of -S-S- bonds in proteins.</text>
        <dbReference type="EC" id="5.3.4.1"/>
    </reaction>
</comment>
<evidence type="ECO:0000256" key="1">
    <source>
        <dbReference type="ARBA" id="ARBA00001182"/>
    </source>
</evidence>
<dbReference type="InterPro" id="IPR013766">
    <property type="entry name" value="Thioredoxin_domain"/>
</dbReference>
<evidence type="ECO:0000256" key="8">
    <source>
        <dbReference type="SAM" id="SignalP"/>
    </source>
</evidence>
<reference evidence="10 11" key="1">
    <citation type="submission" date="2018-08" db="EMBL/GenBank/DDBJ databases">
        <title>Draft genome of the lignicolous fungus Coniochaeta pulveracea.</title>
        <authorList>
            <person name="Borstlap C.J."/>
            <person name="De Witt R.N."/>
            <person name="Botha A."/>
            <person name="Volschenk H."/>
        </authorList>
    </citation>
    <scope>NUCLEOTIDE SEQUENCE [LARGE SCALE GENOMIC DNA]</scope>
    <source>
        <strain evidence="10 11">CAB683</strain>
    </source>
</reference>
<name>A0A420YK43_9PEZI</name>
<dbReference type="Pfam" id="PF00085">
    <property type="entry name" value="Thioredoxin"/>
    <property type="match status" value="1"/>
</dbReference>
<dbReference type="GO" id="GO:0015035">
    <property type="term" value="F:protein-disulfide reductase activity"/>
    <property type="evidence" value="ECO:0007669"/>
    <property type="project" value="TreeGrafter"/>
</dbReference>
<keyword evidence="5" id="KW-0413">Isomerase</keyword>
<dbReference type="EMBL" id="QVQW01000005">
    <property type="protein sequence ID" value="RKU48215.1"/>
    <property type="molecule type" value="Genomic_DNA"/>
</dbReference>
<dbReference type="GO" id="GO:0005788">
    <property type="term" value="C:endoplasmic reticulum lumen"/>
    <property type="evidence" value="ECO:0007669"/>
    <property type="project" value="UniProtKB-SubCell"/>
</dbReference>
<dbReference type="Gene3D" id="3.40.30.10">
    <property type="entry name" value="Glutaredoxin"/>
    <property type="match status" value="2"/>
</dbReference>